<protein>
    <submittedName>
        <fullName evidence="6">ANK_REP_REGION domain-containing protein</fullName>
    </submittedName>
</protein>
<dbReference type="Gene3D" id="1.25.40.20">
    <property type="entry name" value="Ankyrin repeat-containing domain"/>
    <property type="match status" value="1"/>
</dbReference>
<dbReference type="PROSITE" id="PS50297">
    <property type="entry name" value="ANK_REP_REGION"/>
    <property type="match status" value="1"/>
</dbReference>
<dbReference type="PROSITE" id="PS50088">
    <property type="entry name" value="ANK_REPEAT"/>
    <property type="match status" value="1"/>
</dbReference>
<dbReference type="PANTHER" id="PTHR24166:SF48">
    <property type="entry name" value="PROTEIN VAPYRIN"/>
    <property type="match status" value="1"/>
</dbReference>
<dbReference type="InterPro" id="IPR002110">
    <property type="entry name" value="Ankyrin_rpt"/>
</dbReference>
<keyword evidence="1" id="KW-0677">Repeat</keyword>
<keyword evidence="5" id="KW-1185">Reference proteome</keyword>
<keyword evidence="2 3" id="KW-0040">ANK repeat</keyword>
<sequence length="286" mass="31842">MRQLSSGDPPQRHIPSRARQLRRPSSEIPISFGGPSSDRPLYSSTRTHKDKTYVPFNSQQQCVLKKPDFFIAPDGQENEAFLNPQVASDCGASSSPRVSHENEASKFTSLTENSPEQSGNEVLSNSPERLEIGNEVSSEDLPERPEGRRTLVDEVNTRDNSLKTPLMHAAANDHPDVVVLLHNMGADVNKKDRCEQTALTHAAIQGSDRCIEALINLKAEAHTVDYCGNTPLIWAARENQSRVVVALDPALDQPAYWSHRGEYHMSALQWAVYLGHRAVEDTIKQW</sequence>
<accession>A0A1I8G001</accession>
<feature type="compositionally biased region" description="Polar residues" evidence="4">
    <location>
        <begin position="105"/>
        <end position="127"/>
    </location>
</feature>
<dbReference type="InterPro" id="IPR050889">
    <property type="entry name" value="Dendritic_Spine_Reg/Scaffold"/>
</dbReference>
<dbReference type="AlphaFoldDB" id="A0A1I8G001"/>
<dbReference type="SMART" id="SM00248">
    <property type="entry name" value="ANK"/>
    <property type="match status" value="3"/>
</dbReference>
<organism evidence="5 6">
    <name type="scientific">Macrostomum lignano</name>
    <dbReference type="NCBI Taxonomy" id="282301"/>
    <lineage>
        <taxon>Eukaryota</taxon>
        <taxon>Metazoa</taxon>
        <taxon>Spiralia</taxon>
        <taxon>Lophotrochozoa</taxon>
        <taxon>Platyhelminthes</taxon>
        <taxon>Rhabditophora</taxon>
        <taxon>Macrostomorpha</taxon>
        <taxon>Macrostomida</taxon>
        <taxon>Macrostomidae</taxon>
        <taxon>Macrostomum</taxon>
    </lineage>
</organism>
<dbReference type="InterPro" id="IPR036770">
    <property type="entry name" value="Ankyrin_rpt-contain_sf"/>
</dbReference>
<dbReference type="Proteomes" id="UP000095280">
    <property type="component" value="Unplaced"/>
</dbReference>
<dbReference type="WBParaSite" id="maker-uti_cns_0000476-snap-gene-0.11-mRNA-1">
    <property type="protein sequence ID" value="maker-uti_cns_0000476-snap-gene-0.11-mRNA-1"/>
    <property type="gene ID" value="maker-uti_cns_0000476-snap-gene-0.11"/>
</dbReference>
<proteinExistence type="predicted"/>
<evidence type="ECO:0000313" key="5">
    <source>
        <dbReference type="Proteomes" id="UP000095280"/>
    </source>
</evidence>
<evidence type="ECO:0000256" key="1">
    <source>
        <dbReference type="ARBA" id="ARBA00022737"/>
    </source>
</evidence>
<dbReference type="Pfam" id="PF12796">
    <property type="entry name" value="Ank_2"/>
    <property type="match status" value="1"/>
</dbReference>
<feature type="region of interest" description="Disordered" evidence="4">
    <location>
        <begin position="1"/>
        <end position="53"/>
    </location>
</feature>
<evidence type="ECO:0000256" key="2">
    <source>
        <dbReference type="ARBA" id="ARBA00023043"/>
    </source>
</evidence>
<evidence type="ECO:0000256" key="4">
    <source>
        <dbReference type="SAM" id="MobiDB-lite"/>
    </source>
</evidence>
<dbReference type="PANTHER" id="PTHR24166">
    <property type="entry name" value="ROLLING PEBBLES, ISOFORM B"/>
    <property type="match status" value="1"/>
</dbReference>
<feature type="repeat" description="ANK" evidence="3">
    <location>
        <begin position="161"/>
        <end position="193"/>
    </location>
</feature>
<name>A0A1I8G001_9PLAT</name>
<feature type="region of interest" description="Disordered" evidence="4">
    <location>
        <begin position="86"/>
        <end position="149"/>
    </location>
</feature>
<evidence type="ECO:0000256" key="3">
    <source>
        <dbReference type="PROSITE-ProRule" id="PRU00023"/>
    </source>
</evidence>
<evidence type="ECO:0000313" key="6">
    <source>
        <dbReference type="WBParaSite" id="maker-uti_cns_0000476-snap-gene-0.11-mRNA-1"/>
    </source>
</evidence>
<dbReference type="SUPFAM" id="SSF48403">
    <property type="entry name" value="Ankyrin repeat"/>
    <property type="match status" value="1"/>
</dbReference>
<reference evidence="6" key="1">
    <citation type="submission" date="2016-11" db="UniProtKB">
        <authorList>
            <consortium name="WormBaseParasite"/>
        </authorList>
    </citation>
    <scope>IDENTIFICATION</scope>
</reference>